<dbReference type="EMBL" id="AWUE01022076">
    <property type="protein sequence ID" value="OMO59701.1"/>
    <property type="molecule type" value="Genomic_DNA"/>
</dbReference>
<organism evidence="1 2">
    <name type="scientific">Corchorus olitorius</name>
    <dbReference type="NCBI Taxonomy" id="93759"/>
    <lineage>
        <taxon>Eukaryota</taxon>
        <taxon>Viridiplantae</taxon>
        <taxon>Streptophyta</taxon>
        <taxon>Embryophyta</taxon>
        <taxon>Tracheophyta</taxon>
        <taxon>Spermatophyta</taxon>
        <taxon>Magnoliopsida</taxon>
        <taxon>eudicotyledons</taxon>
        <taxon>Gunneridae</taxon>
        <taxon>Pentapetalae</taxon>
        <taxon>rosids</taxon>
        <taxon>malvids</taxon>
        <taxon>Malvales</taxon>
        <taxon>Malvaceae</taxon>
        <taxon>Grewioideae</taxon>
        <taxon>Apeibeae</taxon>
        <taxon>Corchorus</taxon>
    </lineage>
</organism>
<gene>
    <name evidence="1" type="ORF">COLO4_34108</name>
</gene>
<keyword evidence="2" id="KW-1185">Reference proteome</keyword>
<dbReference type="AlphaFoldDB" id="A0A1R3GNQ6"/>
<accession>A0A1R3GNQ6</accession>
<dbReference type="Proteomes" id="UP000187203">
    <property type="component" value="Unassembled WGS sequence"/>
</dbReference>
<sequence>MLKIRCNTPTLQLRTPGAKASRCTMCNVITFVMDDRRSSSSPLRALPPP</sequence>
<proteinExistence type="predicted"/>
<evidence type="ECO:0000313" key="1">
    <source>
        <dbReference type="EMBL" id="OMO59701.1"/>
    </source>
</evidence>
<reference evidence="2" key="1">
    <citation type="submission" date="2013-09" db="EMBL/GenBank/DDBJ databases">
        <title>Corchorus olitorius genome sequencing.</title>
        <authorList>
            <person name="Alam M."/>
            <person name="Haque M.S."/>
            <person name="Islam M.S."/>
            <person name="Emdad E.M."/>
            <person name="Islam M.M."/>
            <person name="Ahmed B."/>
            <person name="Halim A."/>
            <person name="Hossen Q.M.M."/>
            <person name="Hossain M.Z."/>
            <person name="Ahmed R."/>
            <person name="Khan M.M."/>
            <person name="Islam R."/>
            <person name="Rashid M.M."/>
            <person name="Khan S.A."/>
            <person name="Rahman M.S."/>
            <person name="Alam M."/>
            <person name="Yahiya A.S."/>
            <person name="Khan M.S."/>
            <person name="Azam M.S."/>
            <person name="Haque T."/>
            <person name="Lashkar M.Z.H."/>
            <person name="Akhand A.I."/>
            <person name="Morshed G."/>
            <person name="Roy S."/>
            <person name="Uddin K.S."/>
            <person name="Rabeya T."/>
            <person name="Hossain A.S."/>
            <person name="Chowdhury A."/>
            <person name="Snigdha A.R."/>
            <person name="Mortoza M.S."/>
            <person name="Matin S.A."/>
            <person name="Hoque S.M.E."/>
            <person name="Islam M.K."/>
            <person name="Roy D.K."/>
            <person name="Haider R."/>
            <person name="Moosa M.M."/>
            <person name="Elias S.M."/>
            <person name="Hasan A.M."/>
            <person name="Jahan S."/>
            <person name="Shafiuddin M."/>
            <person name="Mahmood N."/>
            <person name="Shommy N.S."/>
        </authorList>
    </citation>
    <scope>NUCLEOTIDE SEQUENCE [LARGE SCALE GENOMIC DNA]</scope>
    <source>
        <strain evidence="2">cv. O-4</strain>
    </source>
</reference>
<comment type="caution">
    <text evidence="1">The sequence shown here is derived from an EMBL/GenBank/DDBJ whole genome shotgun (WGS) entry which is preliminary data.</text>
</comment>
<evidence type="ECO:0000313" key="2">
    <source>
        <dbReference type="Proteomes" id="UP000187203"/>
    </source>
</evidence>
<name>A0A1R3GNQ6_9ROSI</name>
<protein>
    <submittedName>
        <fullName evidence="1">Caspase</fullName>
    </submittedName>
</protein>